<dbReference type="SUPFAM" id="SSF75011">
    <property type="entry name" value="3-carboxy-cis,cis-mucoante lactonizing enzyme"/>
    <property type="match status" value="1"/>
</dbReference>
<feature type="compositionally biased region" description="Polar residues" evidence="1">
    <location>
        <begin position="463"/>
        <end position="473"/>
    </location>
</feature>
<dbReference type="AlphaFoldDB" id="A0ABD3WAX6"/>
<feature type="compositionally biased region" description="Polar residues" evidence="1">
    <location>
        <begin position="378"/>
        <end position="388"/>
    </location>
</feature>
<feature type="compositionally biased region" description="Polar residues" evidence="1">
    <location>
        <begin position="489"/>
        <end position="499"/>
    </location>
</feature>
<dbReference type="Gene3D" id="2.120.10.30">
    <property type="entry name" value="TolB, C-terminal domain"/>
    <property type="match status" value="1"/>
</dbReference>
<evidence type="ECO:0000313" key="2">
    <source>
        <dbReference type="EMBL" id="KAL3870675.1"/>
    </source>
</evidence>
<accession>A0ABD3WAX6</accession>
<feature type="compositionally biased region" description="Polar residues" evidence="1">
    <location>
        <begin position="506"/>
        <end position="521"/>
    </location>
</feature>
<name>A0ABD3WAX6_SINWO</name>
<feature type="region of interest" description="Disordered" evidence="1">
    <location>
        <begin position="413"/>
        <end position="536"/>
    </location>
</feature>
<dbReference type="EMBL" id="JBJQND010000007">
    <property type="protein sequence ID" value="KAL3870675.1"/>
    <property type="molecule type" value="Genomic_DNA"/>
</dbReference>
<organism evidence="2 3">
    <name type="scientific">Sinanodonta woodiana</name>
    <name type="common">Chinese pond mussel</name>
    <name type="synonym">Anodonta woodiana</name>
    <dbReference type="NCBI Taxonomy" id="1069815"/>
    <lineage>
        <taxon>Eukaryota</taxon>
        <taxon>Metazoa</taxon>
        <taxon>Spiralia</taxon>
        <taxon>Lophotrochozoa</taxon>
        <taxon>Mollusca</taxon>
        <taxon>Bivalvia</taxon>
        <taxon>Autobranchia</taxon>
        <taxon>Heteroconchia</taxon>
        <taxon>Palaeoheterodonta</taxon>
        <taxon>Unionida</taxon>
        <taxon>Unionoidea</taxon>
        <taxon>Unionidae</taxon>
        <taxon>Unioninae</taxon>
        <taxon>Sinanodonta</taxon>
    </lineage>
</organism>
<reference evidence="2 3" key="1">
    <citation type="submission" date="2024-11" db="EMBL/GenBank/DDBJ databases">
        <title>Chromosome-level genome assembly of the freshwater bivalve Anodonta woodiana.</title>
        <authorList>
            <person name="Chen X."/>
        </authorList>
    </citation>
    <scope>NUCLEOTIDE SEQUENCE [LARGE SCALE GENOMIC DNA]</scope>
    <source>
        <strain evidence="2">MN2024</strain>
        <tissue evidence="2">Gills</tissue>
    </source>
</reference>
<proteinExistence type="predicted"/>
<comment type="caution">
    <text evidence="2">The sequence shown here is derived from an EMBL/GenBank/DDBJ whole genome shotgun (WGS) entry which is preliminary data.</text>
</comment>
<sequence>MATVADSPIGNCDLVTVAALTLEGEKSSRHLYPGIVHLPGQRMLLADFSVNKVNLYNRQTGDILAKSEELYPLWDVCSVDENRSNIAVALRNGAVQIMSIIANTQSPHLKSLKVLTTSFDSCRGVSSIPKQNRLVVCGMYRTMQCWCLLSISDGKCGKRHEICENGGYGCSYVAASESGKCVYISCFADKSIDTGVYGYVAKTGELTFIYRRKDLSWPRGICADKRGFIYVCNQHLDNRNIHQLTENGEPVMIFRLEIPPDPQGMCFDQNQEQIFISLWGKNQIWSLRMVWRGHEETTKSHEVRVRTAERRKPPAQDRGIHGSKESVIQAEKSTAEAFTLGCFGCFGTRVSQNKRKAKEHYKKEFDKDGHECKDQEMTAPSDNDSQAASLEAGEPLHHDVHNDVNEPVSLVEDVTPGKAPNQSGLEKNEAPQGAKSEIKETPKQRPRQVTPESSDAEADSSNRDSGPSESSNDSPDDRTKGKHARKKSATTLVGTSSGIVSIEGPSKSNVVQINILGNATETKTRKKKKSRSYDKE</sequence>
<evidence type="ECO:0000256" key="1">
    <source>
        <dbReference type="SAM" id="MobiDB-lite"/>
    </source>
</evidence>
<feature type="compositionally biased region" description="Basic and acidic residues" evidence="1">
    <location>
        <begin position="361"/>
        <end position="376"/>
    </location>
</feature>
<keyword evidence="3" id="KW-1185">Reference proteome</keyword>
<dbReference type="InterPro" id="IPR011042">
    <property type="entry name" value="6-blade_b-propeller_TolB-like"/>
</dbReference>
<gene>
    <name evidence="2" type="ORF">ACJMK2_038720</name>
</gene>
<feature type="region of interest" description="Disordered" evidence="1">
    <location>
        <begin position="361"/>
        <end position="388"/>
    </location>
</feature>
<protein>
    <submittedName>
        <fullName evidence="2">Uncharacterized protein</fullName>
    </submittedName>
</protein>
<dbReference type="Proteomes" id="UP001634394">
    <property type="component" value="Unassembled WGS sequence"/>
</dbReference>
<evidence type="ECO:0000313" key="3">
    <source>
        <dbReference type="Proteomes" id="UP001634394"/>
    </source>
</evidence>